<organism evidence="2 3">
    <name type="scientific">Aerophobetes bacterium</name>
    <dbReference type="NCBI Taxonomy" id="2030807"/>
    <lineage>
        <taxon>Bacteria</taxon>
        <taxon>Candidatus Aerophobota</taxon>
    </lineage>
</organism>
<dbReference type="InterPro" id="IPR048769">
    <property type="entry name" value="HepT-like_dom"/>
</dbReference>
<dbReference type="Pfam" id="PF20797">
    <property type="entry name" value="HepT-like_2"/>
    <property type="match status" value="1"/>
</dbReference>
<evidence type="ECO:0000313" key="2">
    <source>
        <dbReference type="EMBL" id="RLE09569.1"/>
    </source>
</evidence>
<reference evidence="2 3" key="1">
    <citation type="submission" date="2018-06" db="EMBL/GenBank/DDBJ databases">
        <title>Extensive metabolic versatility and redundancy in microbially diverse, dynamic hydrothermal sediments.</title>
        <authorList>
            <person name="Dombrowski N."/>
            <person name="Teske A."/>
            <person name="Baker B.J."/>
        </authorList>
    </citation>
    <scope>NUCLEOTIDE SEQUENCE [LARGE SCALE GENOMIC DNA]</scope>
    <source>
        <strain evidence="2">B3_G15</strain>
    </source>
</reference>
<dbReference type="AlphaFoldDB" id="A0A662D601"/>
<feature type="non-terminal residue" evidence="2">
    <location>
        <position position="1"/>
    </location>
</feature>
<evidence type="ECO:0000313" key="3">
    <source>
        <dbReference type="Proteomes" id="UP000280417"/>
    </source>
</evidence>
<protein>
    <recommendedName>
        <fullName evidence="1">HepT-like domain-containing protein</fullName>
    </recommendedName>
</protein>
<name>A0A662D601_UNCAE</name>
<comment type="caution">
    <text evidence="2">The sequence shown here is derived from an EMBL/GenBank/DDBJ whole genome shotgun (WGS) entry which is preliminary data.</text>
</comment>
<accession>A0A662D601</accession>
<dbReference type="EMBL" id="QMQA01000361">
    <property type="protein sequence ID" value="RLE09569.1"/>
    <property type="molecule type" value="Genomic_DNA"/>
</dbReference>
<evidence type="ECO:0000259" key="1">
    <source>
        <dbReference type="Pfam" id="PF20797"/>
    </source>
</evidence>
<dbReference type="Proteomes" id="UP000280417">
    <property type="component" value="Unassembled WGS sequence"/>
</dbReference>
<gene>
    <name evidence="2" type="ORF">DRJ04_09805</name>
</gene>
<proteinExistence type="predicted"/>
<sequence length="146" mass="17206">IKNLDRLEKEMKALLSSLGEEPTLMEIRASASILHDFYSALEKIFEKIALIIDNNLPKGEKWHIELLSQMAKPSADIRPPVITENLFEKLKEYLKFRHLFRNIYGFELKWERIKPLVLSMSEVFDDFKKNIGKFLDYLESDKQFGK</sequence>
<feature type="domain" description="HepT-like" evidence="1">
    <location>
        <begin position="30"/>
        <end position="137"/>
    </location>
</feature>